<dbReference type="InterPro" id="IPR014729">
    <property type="entry name" value="Rossmann-like_a/b/a_fold"/>
</dbReference>
<protein>
    <recommendedName>
        <fullName evidence="4">Adenosine 5'-phosphosulfate reductase</fullName>
        <shortName evidence="4">APS reductase</shortName>
        <ecNumber evidence="4">1.8.4.10</ecNumber>
    </recommendedName>
    <alternativeName>
        <fullName evidence="4">5'-adenylylsulfate reductase</fullName>
    </alternativeName>
    <alternativeName>
        <fullName evidence="4">Thioredoxin-dependent 5'-adenylylsulfate reductase</fullName>
    </alternativeName>
</protein>
<comment type="catalytic activity">
    <reaction evidence="4">
        <text>[thioredoxin]-disulfide + sulfite + AMP + 2 H(+) = adenosine 5'-phosphosulfate + [thioredoxin]-dithiol</text>
        <dbReference type="Rhea" id="RHEA:21976"/>
        <dbReference type="Rhea" id="RHEA-COMP:10698"/>
        <dbReference type="Rhea" id="RHEA-COMP:10700"/>
        <dbReference type="ChEBI" id="CHEBI:15378"/>
        <dbReference type="ChEBI" id="CHEBI:17359"/>
        <dbReference type="ChEBI" id="CHEBI:29950"/>
        <dbReference type="ChEBI" id="CHEBI:50058"/>
        <dbReference type="ChEBI" id="CHEBI:58243"/>
        <dbReference type="ChEBI" id="CHEBI:456215"/>
        <dbReference type="EC" id="1.8.4.10"/>
    </reaction>
</comment>
<dbReference type="PANTHER" id="PTHR46509">
    <property type="entry name" value="PHOSPHOADENOSINE PHOSPHOSULFATE REDUCTASE"/>
    <property type="match status" value="1"/>
</dbReference>
<keyword evidence="4" id="KW-0479">Metal-binding</keyword>
<reference evidence="8" key="1">
    <citation type="journal article" date="2019" name="Int. J. Syst. Evol. Microbiol.">
        <title>The Global Catalogue of Microorganisms (GCM) 10K type strain sequencing project: providing services to taxonomists for standard genome sequencing and annotation.</title>
        <authorList>
            <consortium name="The Broad Institute Genomics Platform"/>
            <consortium name="The Broad Institute Genome Sequencing Center for Infectious Disease"/>
            <person name="Wu L."/>
            <person name="Ma J."/>
        </authorList>
    </citation>
    <scope>NUCLEOTIDE SEQUENCE [LARGE SCALE GENOMIC DNA]</scope>
    <source>
        <strain evidence="8">JCM 11650</strain>
    </source>
</reference>
<feature type="region of interest" description="Disordered" evidence="5">
    <location>
        <begin position="239"/>
        <end position="266"/>
    </location>
</feature>
<proteinExistence type="inferred from homology"/>
<dbReference type="CDD" id="cd23945">
    <property type="entry name" value="PAPS_reductase"/>
    <property type="match status" value="1"/>
</dbReference>
<dbReference type="NCBIfam" id="TIGR00434">
    <property type="entry name" value="cysH"/>
    <property type="match status" value="1"/>
</dbReference>
<feature type="compositionally biased region" description="Polar residues" evidence="5">
    <location>
        <begin position="1"/>
        <end position="10"/>
    </location>
</feature>
<comment type="similarity">
    <text evidence="1 4">Belongs to the PAPS reductase family. CysH subfamily.</text>
</comment>
<dbReference type="Pfam" id="PF01507">
    <property type="entry name" value="PAPS_reduct"/>
    <property type="match status" value="1"/>
</dbReference>
<accession>A0ABW4PZ59</accession>
<dbReference type="Gene3D" id="3.40.50.620">
    <property type="entry name" value="HUPs"/>
    <property type="match status" value="1"/>
</dbReference>
<evidence type="ECO:0000256" key="5">
    <source>
        <dbReference type="SAM" id="MobiDB-lite"/>
    </source>
</evidence>
<feature type="binding site" evidence="4">
    <location>
        <position position="142"/>
    </location>
    <ligand>
        <name>[4Fe-4S] cluster</name>
        <dbReference type="ChEBI" id="CHEBI:49883"/>
    </ligand>
</feature>
<feature type="domain" description="Phosphoadenosine phosphosulphate reductase" evidence="6">
    <location>
        <begin position="64"/>
        <end position="231"/>
    </location>
</feature>
<feature type="binding site" evidence="4">
    <location>
        <position position="228"/>
    </location>
    <ligand>
        <name>[4Fe-4S] cluster</name>
        <dbReference type="ChEBI" id="CHEBI:49883"/>
    </ligand>
</feature>
<dbReference type="RefSeq" id="WP_343905410.1">
    <property type="nucleotide sequence ID" value="NZ_BAAAIS010000003.1"/>
</dbReference>
<dbReference type="InterPro" id="IPR004511">
    <property type="entry name" value="PAPS/APS_Rdtase"/>
</dbReference>
<evidence type="ECO:0000313" key="8">
    <source>
        <dbReference type="Proteomes" id="UP001597280"/>
    </source>
</evidence>
<evidence type="ECO:0000256" key="2">
    <source>
        <dbReference type="ARBA" id="ARBA00023002"/>
    </source>
</evidence>
<comment type="function">
    <text evidence="4">Catalyzes the formation of sulfite from adenosine 5'-phosphosulfate (APS) using thioredoxin as an electron donor.</text>
</comment>
<feature type="active site" description="Nucleophile; cysteine thiosulfonate intermediate" evidence="4">
    <location>
        <position position="251"/>
    </location>
</feature>
<keyword evidence="4" id="KW-0411">Iron-sulfur</keyword>
<sequence length="288" mass="30963">MTENRPSTAADTAGESPEQRTARLRAIAEEASARFAELEKELGPEELASAVSAWAAEQFGPSLAVACSMADAVLPQVVAAHRPGVDVLFLDTGYHFPETLATRDRVEQELDVTIVDVLPEHTVAEQDAEHGPRLHDRDPGACCGMRKVAPLKRVLSGYDAWVTGVRREEGPTRAATPVVTWDEGFGLVKINPLVTWSYDRLMAYSSEHGLPENPLLHQGYPSIGCLPCTRAVAPGEDPRAGRWAGKEKTECGLHPSEGGTGTEQDAQGAPIAAVPLQLITVNTAEEDR</sequence>
<comment type="caution">
    <text evidence="7">The sequence shown here is derived from an EMBL/GenBank/DDBJ whole genome shotgun (WGS) entry which is preliminary data.</text>
</comment>
<keyword evidence="8" id="KW-1185">Reference proteome</keyword>
<dbReference type="EMBL" id="JBHUFL010000003">
    <property type="protein sequence ID" value="MFD1836114.1"/>
    <property type="molecule type" value="Genomic_DNA"/>
</dbReference>
<feature type="binding site" evidence="4">
    <location>
        <position position="143"/>
    </location>
    <ligand>
        <name>[4Fe-4S] cluster</name>
        <dbReference type="ChEBI" id="CHEBI:49883"/>
    </ligand>
</feature>
<comment type="pathway">
    <text evidence="3 4">Sulfur metabolism; hydrogen sulfide biosynthesis; sulfite from sulfate.</text>
</comment>
<comment type="subcellular location">
    <subcellularLocation>
        <location evidence="4">Cytoplasm</location>
    </subcellularLocation>
</comment>
<keyword evidence="4" id="KW-0963">Cytoplasm</keyword>
<dbReference type="InterPro" id="IPR002500">
    <property type="entry name" value="PAPS_reduct_dom"/>
</dbReference>
<comment type="cofactor">
    <cofactor evidence="4">
        <name>[4Fe-4S] cluster</name>
        <dbReference type="ChEBI" id="CHEBI:49883"/>
    </cofactor>
    <text evidence="4">Binds 1 [4Fe-4S] cluster per subunit.</text>
</comment>
<gene>
    <name evidence="4" type="primary">cysH</name>
    <name evidence="7" type="ORF">ACFSDA_13675</name>
</gene>
<organism evidence="7 8">
    <name type="scientific">Brachybacterium rhamnosum</name>
    <dbReference type="NCBI Taxonomy" id="173361"/>
    <lineage>
        <taxon>Bacteria</taxon>
        <taxon>Bacillati</taxon>
        <taxon>Actinomycetota</taxon>
        <taxon>Actinomycetes</taxon>
        <taxon>Micrococcales</taxon>
        <taxon>Dermabacteraceae</taxon>
        <taxon>Brachybacterium</taxon>
    </lineage>
</organism>
<keyword evidence="4" id="KW-0408">Iron</keyword>
<evidence type="ECO:0000259" key="6">
    <source>
        <dbReference type="Pfam" id="PF01507"/>
    </source>
</evidence>
<dbReference type="GO" id="GO:0004604">
    <property type="term" value="F:phosphoadenylyl-sulfate reductase (thioredoxin) activity"/>
    <property type="evidence" value="ECO:0007669"/>
    <property type="project" value="UniProtKB-EC"/>
</dbReference>
<dbReference type="Proteomes" id="UP001597280">
    <property type="component" value="Unassembled WGS sequence"/>
</dbReference>
<evidence type="ECO:0000256" key="3">
    <source>
        <dbReference type="ARBA" id="ARBA00024327"/>
    </source>
</evidence>
<dbReference type="NCBIfam" id="NF002537">
    <property type="entry name" value="PRK02090.1"/>
    <property type="match status" value="1"/>
</dbReference>
<keyword evidence="2 4" id="KW-0560">Oxidoreductase</keyword>
<feature type="compositionally biased region" description="Basic and acidic residues" evidence="5">
    <location>
        <begin position="239"/>
        <end position="251"/>
    </location>
</feature>
<evidence type="ECO:0000256" key="4">
    <source>
        <dbReference type="HAMAP-Rule" id="MF_00063"/>
    </source>
</evidence>
<evidence type="ECO:0000256" key="1">
    <source>
        <dbReference type="ARBA" id="ARBA00009732"/>
    </source>
</evidence>
<dbReference type="PANTHER" id="PTHR46509:SF1">
    <property type="entry name" value="PHOSPHOADENOSINE PHOSPHOSULFATE REDUCTASE"/>
    <property type="match status" value="1"/>
</dbReference>
<evidence type="ECO:0000313" key="7">
    <source>
        <dbReference type="EMBL" id="MFD1836114.1"/>
    </source>
</evidence>
<dbReference type="SUPFAM" id="SSF52402">
    <property type="entry name" value="Adenine nucleotide alpha hydrolases-like"/>
    <property type="match status" value="1"/>
</dbReference>
<name>A0ABW4PZ59_9MICO</name>
<feature type="region of interest" description="Disordered" evidence="5">
    <location>
        <begin position="1"/>
        <end position="20"/>
    </location>
</feature>
<feature type="binding site" evidence="4">
    <location>
        <position position="225"/>
    </location>
    <ligand>
        <name>[4Fe-4S] cluster</name>
        <dbReference type="ChEBI" id="CHEBI:49883"/>
    </ligand>
</feature>
<dbReference type="HAMAP" id="MF_00063">
    <property type="entry name" value="CysH"/>
    <property type="match status" value="1"/>
</dbReference>
<dbReference type="EC" id="1.8.4.10" evidence="4"/>